<organism evidence="3 4">
    <name type="scientific">Saccharopolyspora griseoalba</name>
    <dbReference type="NCBI Taxonomy" id="1431848"/>
    <lineage>
        <taxon>Bacteria</taxon>
        <taxon>Bacillati</taxon>
        <taxon>Actinomycetota</taxon>
        <taxon>Actinomycetes</taxon>
        <taxon>Pseudonocardiales</taxon>
        <taxon>Pseudonocardiaceae</taxon>
        <taxon>Saccharopolyspora</taxon>
    </lineage>
</organism>
<protein>
    <submittedName>
        <fullName evidence="3">Alpha/beta hydrolase fold domain-containing protein</fullName>
    </submittedName>
</protein>
<dbReference type="Gene3D" id="3.40.50.1820">
    <property type="entry name" value="alpha/beta hydrolase"/>
    <property type="match status" value="1"/>
</dbReference>
<sequence length="296" mass="30814">MHADIAYAGGGGPGHLLDIHPSATSGPSPLLVVTGGSAWMAENGKDYGAALAPFFTARGHVVAGVSVRASSTARFPAQVHDIKAAIRWLRAHAGDHGIDPHRVAVLGDSSGGWAATMAAVTGDRPEFEGALGHPGESSAVQAAVDLYGPTDFLRMDAHTLDPAPFNEMLGITGGHDDARSPESRLIGGPVQELPEAAKAANPITYLERSTPPVLIAHGRQDPLVPHHQSELLFAALRDAGADAVFYSVPGVGHDKAITAADTPRAEVSWTGRCDEVGDRPSLEVIDAFLRSAFARS</sequence>
<keyword evidence="1 3" id="KW-0378">Hydrolase</keyword>
<dbReference type="Proteomes" id="UP001596504">
    <property type="component" value="Unassembled WGS sequence"/>
</dbReference>
<evidence type="ECO:0000313" key="4">
    <source>
        <dbReference type="Proteomes" id="UP001596504"/>
    </source>
</evidence>
<dbReference type="PANTHER" id="PTHR48081:SF13">
    <property type="entry name" value="ALPHA_BETA HYDROLASE"/>
    <property type="match status" value="1"/>
</dbReference>
<dbReference type="Pfam" id="PF20434">
    <property type="entry name" value="BD-FAE"/>
    <property type="match status" value="1"/>
</dbReference>
<dbReference type="InterPro" id="IPR029058">
    <property type="entry name" value="AB_hydrolase_fold"/>
</dbReference>
<proteinExistence type="predicted"/>
<dbReference type="InterPro" id="IPR050300">
    <property type="entry name" value="GDXG_lipolytic_enzyme"/>
</dbReference>
<keyword evidence="4" id="KW-1185">Reference proteome</keyword>
<evidence type="ECO:0000259" key="2">
    <source>
        <dbReference type="Pfam" id="PF20434"/>
    </source>
</evidence>
<dbReference type="RefSeq" id="WP_380672900.1">
    <property type="nucleotide sequence ID" value="NZ_JBHTCJ010000019.1"/>
</dbReference>
<dbReference type="GO" id="GO:0016787">
    <property type="term" value="F:hydrolase activity"/>
    <property type="evidence" value="ECO:0007669"/>
    <property type="project" value="UniProtKB-KW"/>
</dbReference>
<name>A0ABW2LU68_9PSEU</name>
<evidence type="ECO:0000256" key="1">
    <source>
        <dbReference type="ARBA" id="ARBA00022801"/>
    </source>
</evidence>
<dbReference type="PANTHER" id="PTHR48081">
    <property type="entry name" value="AB HYDROLASE SUPERFAMILY PROTEIN C4A8.06C"/>
    <property type="match status" value="1"/>
</dbReference>
<gene>
    <name evidence="3" type="ORF">ACFQRI_25505</name>
</gene>
<comment type="caution">
    <text evidence="3">The sequence shown here is derived from an EMBL/GenBank/DDBJ whole genome shotgun (WGS) entry which is preliminary data.</text>
</comment>
<dbReference type="SUPFAM" id="SSF53474">
    <property type="entry name" value="alpha/beta-Hydrolases"/>
    <property type="match status" value="1"/>
</dbReference>
<reference evidence="4" key="1">
    <citation type="journal article" date="2019" name="Int. J. Syst. Evol. Microbiol.">
        <title>The Global Catalogue of Microorganisms (GCM) 10K type strain sequencing project: providing services to taxonomists for standard genome sequencing and annotation.</title>
        <authorList>
            <consortium name="The Broad Institute Genomics Platform"/>
            <consortium name="The Broad Institute Genome Sequencing Center for Infectious Disease"/>
            <person name="Wu L."/>
            <person name="Ma J."/>
        </authorList>
    </citation>
    <scope>NUCLEOTIDE SEQUENCE [LARGE SCALE GENOMIC DNA]</scope>
    <source>
        <strain evidence="4">WLHS5</strain>
    </source>
</reference>
<accession>A0ABW2LU68</accession>
<feature type="domain" description="BD-FAE-like" evidence="2">
    <location>
        <begin position="18"/>
        <end position="236"/>
    </location>
</feature>
<evidence type="ECO:0000313" key="3">
    <source>
        <dbReference type="EMBL" id="MFC7344779.1"/>
    </source>
</evidence>
<dbReference type="EMBL" id="JBHTCJ010000019">
    <property type="protein sequence ID" value="MFC7344779.1"/>
    <property type="molecule type" value="Genomic_DNA"/>
</dbReference>
<dbReference type="InterPro" id="IPR049492">
    <property type="entry name" value="BD-FAE-like_dom"/>
</dbReference>